<evidence type="ECO:0000313" key="1">
    <source>
        <dbReference type="EMBL" id="KAL3269622.1"/>
    </source>
</evidence>
<evidence type="ECO:0000313" key="2">
    <source>
        <dbReference type="Proteomes" id="UP001516400"/>
    </source>
</evidence>
<name>A0ABD2MTQ2_9CUCU</name>
<dbReference type="AlphaFoldDB" id="A0ABD2MTQ2"/>
<accession>A0ABD2MTQ2</accession>
<protein>
    <submittedName>
        <fullName evidence="1">Uncharacterized protein</fullName>
    </submittedName>
</protein>
<reference evidence="1 2" key="1">
    <citation type="journal article" date="2021" name="BMC Biol.">
        <title>Horizontally acquired antibacterial genes associated with adaptive radiation of ladybird beetles.</title>
        <authorList>
            <person name="Li H.S."/>
            <person name="Tang X.F."/>
            <person name="Huang Y.H."/>
            <person name="Xu Z.Y."/>
            <person name="Chen M.L."/>
            <person name="Du X.Y."/>
            <person name="Qiu B.Y."/>
            <person name="Chen P.T."/>
            <person name="Zhang W."/>
            <person name="Slipinski A."/>
            <person name="Escalona H.E."/>
            <person name="Waterhouse R.M."/>
            <person name="Zwick A."/>
            <person name="Pang H."/>
        </authorList>
    </citation>
    <scope>NUCLEOTIDE SEQUENCE [LARGE SCALE GENOMIC DNA]</scope>
    <source>
        <strain evidence="1">SYSU2018</strain>
    </source>
</reference>
<dbReference type="EMBL" id="JABFTP020000021">
    <property type="protein sequence ID" value="KAL3269622.1"/>
    <property type="molecule type" value="Genomic_DNA"/>
</dbReference>
<keyword evidence="2" id="KW-1185">Reference proteome</keyword>
<comment type="caution">
    <text evidence="1">The sequence shown here is derived from an EMBL/GenBank/DDBJ whole genome shotgun (WGS) entry which is preliminary data.</text>
</comment>
<sequence>MYDRLFTKLTDIMKQKIENLENKNIEKAKTATGSRSQGMEIVQQTKEKTYEEKSEYRRLVSKQQKLANALIHLESDVGKTQVEALLETSKGLRSHQSILCKYRSLHQTKRRKRVKNL</sequence>
<gene>
    <name evidence="1" type="ORF">HHI36_008686</name>
</gene>
<proteinExistence type="predicted"/>
<organism evidence="1 2">
    <name type="scientific">Cryptolaemus montrouzieri</name>
    <dbReference type="NCBI Taxonomy" id="559131"/>
    <lineage>
        <taxon>Eukaryota</taxon>
        <taxon>Metazoa</taxon>
        <taxon>Ecdysozoa</taxon>
        <taxon>Arthropoda</taxon>
        <taxon>Hexapoda</taxon>
        <taxon>Insecta</taxon>
        <taxon>Pterygota</taxon>
        <taxon>Neoptera</taxon>
        <taxon>Endopterygota</taxon>
        <taxon>Coleoptera</taxon>
        <taxon>Polyphaga</taxon>
        <taxon>Cucujiformia</taxon>
        <taxon>Coccinelloidea</taxon>
        <taxon>Coccinellidae</taxon>
        <taxon>Scymninae</taxon>
        <taxon>Scymnini</taxon>
        <taxon>Cryptolaemus</taxon>
    </lineage>
</organism>
<dbReference type="Proteomes" id="UP001516400">
    <property type="component" value="Unassembled WGS sequence"/>
</dbReference>